<protein>
    <submittedName>
        <fullName evidence="2">Uncharacterized protein</fullName>
    </submittedName>
</protein>
<organism evidence="2">
    <name type="scientific">marine sediment metagenome</name>
    <dbReference type="NCBI Taxonomy" id="412755"/>
    <lineage>
        <taxon>unclassified sequences</taxon>
        <taxon>metagenomes</taxon>
        <taxon>ecological metagenomes</taxon>
    </lineage>
</organism>
<evidence type="ECO:0000256" key="1">
    <source>
        <dbReference type="SAM" id="Phobius"/>
    </source>
</evidence>
<dbReference type="AlphaFoldDB" id="A0A0F9UGM2"/>
<sequence>MTDLKPLDLGIKWYDWILSSIIFVLIVLFVSIILDRLFSRQPTFDHFRDVLLFTLVFRVFYQRQKEYEAYEKTAGVLTKVMNLLSKRFGK</sequence>
<comment type="caution">
    <text evidence="2">The sequence shown here is derived from an EMBL/GenBank/DDBJ whole genome shotgun (WGS) entry which is preliminary data.</text>
</comment>
<evidence type="ECO:0000313" key="2">
    <source>
        <dbReference type="EMBL" id="KKN86517.1"/>
    </source>
</evidence>
<accession>A0A0F9UGM2</accession>
<name>A0A0F9UGM2_9ZZZZ</name>
<gene>
    <name evidence="2" type="ORF">LCGC14_0266930</name>
</gene>
<keyword evidence="1" id="KW-1133">Transmembrane helix</keyword>
<keyword evidence="1" id="KW-0812">Transmembrane</keyword>
<keyword evidence="1" id="KW-0472">Membrane</keyword>
<dbReference type="EMBL" id="LAZR01000146">
    <property type="protein sequence ID" value="KKN86517.1"/>
    <property type="molecule type" value="Genomic_DNA"/>
</dbReference>
<proteinExistence type="predicted"/>
<feature type="transmembrane region" description="Helical" evidence="1">
    <location>
        <begin position="16"/>
        <end position="38"/>
    </location>
</feature>
<reference evidence="2" key="1">
    <citation type="journal article" date="2015" name="Nature">
        <title>Complex archaea that bridge the gap between prokaryotes and eukaryotes.</title>
        <authorList>
            <person name="Spang A."/>
            <person name="Saw J.H."/>
            <person name="Jorgensen S.L."/>
            <person name="Zaremba-Niedzwiedzka K."/>
            <person name="Martijn J."/>
            <person name="Lind A.E."/>
            <person name="van Eijk R."/>
            <person name="Schleper C."/>
            <person name="Guy L."/>
            <person name="Ettema T.J."/>
        </authorList>
    </citation>
    <scope>NUCLEOTIDE SEQUENCE</scope>
</reference>